<gene>
    <name evidence="1" type="ORF">DRF60_20270</name>
</gene>
<evidence type="ECO:0000313" key="2">
    <source>
        <dbReference type="Proteomes" id="UP000257030"/>
    </source>
</evidence>
<reference evidence="1 2" key="1">
    <citation type="journal article" date="2010" name="Syst. Appl. Microbiol.">
        <title>Four new species of Chryseobacterium from the rhizosphere of coastal sand dune plants, Chryseobacterium elymi sp. nov., Chryseobacterium hagamense sp. nov., Chryseobacterium lathyri sp. nov. and Chryseobacterium rhizosphaerae sp. nov.</title>
        <authorList>
            <person name="Cho S.H."/>
            <person name="Lee K.S."/>
            <person name="Shin D.S."/>
            <person name="Han J.H."/>
            <person name="Park K.S."/>
            <person name="Lee C.H."/>
            <person name="Park K.H."/>
            <person name="Kim S.B."/>
        </authorList>
    </citation>
    <scope>NUCLEOTIDE SEQUENCE [LARGE SCALE GENOMIC DNA]</scope>
    <source>
        <strain evidence="1 2">KCTC 22547</strain>
    </source>
</reference>
<dbReference type="Proteomes" id="UP000257030">
    <property type="component" value="Unassembled WGS sequence"/>
</dbReference>
<dbReference type="EMBL" id="QNUH01000037">
    <property type="protein sequence ID" value="REC72220.1"/>
    <property type="molecule type" value="Genomic_DNA"/>
</dbReference>
<comment type="caution">
    <text evidence="1">The sequence shown here is derived from an EMBL/GenBank/DDBJ whole genome shotgun (WGS) entry which is preliminary data.</text>
</comment>
<dbReference type="RefSeq" id="WP_116015090.1">
    <property type="nucleotide sequence ID" value="NZ_QNUH01000037.1"/>
</dbReference>
<dbReference type="AlphaFoldDB" id="A0A3D9D2J1"/>
<keyword evidence="2" id="KW-1185">Reference proteome</keyword>
<sequence>METIIRNQQQIQYADVYISDMPSLRNIFLQSQNLSGLNQDFGVPFLLAKKRNEILGFASLIINGKGGITFKIYGKGDLADSEKKNFNLQAERYFNKNNSANFRNAEQLKSSISRMISWLNGG</sequence>
<accession>A0A3D9D2J1</accession>
<protein>
    <submittedName>
        <fullName evidence="1">Uncharacterized protein</fullName>
    </submittedName>
</protein>
<dbReference type="OrthoDB" id="1363959at2"/>
<name>A0A3D9D2J1_9FLAO</name>
<evidence type="ECO:0000313" key="1">
    <source>
        <dbReference type="EMBL" id="REC72220.1"/>
    </source>
</evidence>
<proteinExistence type="predicted"/>
<organism evidence="1 2">
    <name type="scientific">Chryseobacterium elymi</name>
    <dbReference type="NCBI Taxonomy" id="395936"/>
    <lineage>
        <taxon>Bacteria</taxon>
        <taxon>Pseudomonadati</taxon>
        <taxon>Bacteroidota</taxon>
        <taxon>Flavobacteriia</taxon>
        <taxon>Flavobacteriales</taxon>
        <taxon>Weeksellaceae</taxon>
        <taxon>Chryseobacterium group</taxon>
        <taxon>Chryseobacterium</taxon>
    </lineage>
</organism>